<keyword evidence="2" id="KW-1133">Transmembrane helix</keyword>
<organism evidence="3 4">
    <name type="scientific">Zingiber officinale</name>
    <name type="common">Ginger</name>
    <name type="synonym">Amomum zingiber</name>
    <dbReference type="NCBI Taxonomy" id="94328"/>
    <lineage>
        <taxon>Eukaryota</taxon>
        <taxon>Viridiplantae</taxon>
        <taxon>Streptophyta</taxon>
        <taxon>Embryophyta</taxon>
        <taxon>Tracheophyta</taxon>
        <taxon>Spermatophyta</taxon>
        <taxon>Magnoliopsida</taxon>
        <taxon>Liliopsida</taxon>
        <taxon>Zingiberales</taxon>
        <taxon>Zingiberaceae</taxon>
        <taxon>Zingiber</taxon>
    </lineage>
</organism>
<protein>
    <recommendedName>
        <fullName evidence="5">Transmembrane protein</fullName>
    </recommendedName>
</protein>
<evidence type="ECO:0000256" key="2">
    <source>
        <dbReference type="SAM" id="Phobius"/>
    </source>
</evidence>
<keyword evidence="4" id="KW-1185">Reference proteome</keyword>
<evidence type="ECO:0000313" key="3">
    <source>
        <dbReference type="EMBL" id="KAG6515050.1"/>
    </source>
</evidence>
<feature type="transmembrane region" description="Helical" evidence="2">
    <location>
        <begin position="77"/>
        <end position="97"/>
    </location>
</feature>
<gene>
    <name evidence="3" type="ORF">ZIOFF_025429</name>
</gene>
<dbReference type="PANTHER" id="PTHR33287">
    <property type="entry name" value="OS03G0453550 PROTEIN"/>
    <property type="match status" value="1"/>
</dbReference>
<dbReference type="EMBL" id="JACMSC010000007">
    <property type="protein sequence ID" value="KAG6515050.1"/>
    <property type="molecule type" value="Genomic_DNA"/>
</dbReference>
<dbReference type="Proteomes" id="UP000734854">
    <property type="component" value="Unassembled WGS sequence"/>
</dbReference>
<keyword evidence="2" id="KW-0812">Transmembrane</keyword>
<name>A0A8J5GVV7_ZINOF</name>
<keyword evidence="2" id="KW-0472">Membrane</keyword>
<reference evidence="3 4" key="1">
    <citation type="submission" date="2020-08" db="EMBL/GenBank/DDBJ databases">
        <title>Plant Genome Project.</title>
        <authorList>
            <person name="Zhang R.-G."/>
        </authorList>
    </citation>
    <scope>NUCLEOTIDE SEQUENCE [LARGE SCALE GENOMIC DNA]</scope>
    <source>
        <tissue evidence="3">Rhizome</tissue>
    </source>
</reference>
<feature type="region of interest" description="Disordered" evidence="1">
    <location>
        <begin position="1"/>
        <end position="27"/>
    </location>
</feature>
<dbReference type="OrthoDB" id="665000at2759"/>
<comment type="caution">
    <text evidence="3">The sequence shown here is derived from an EMBL/GenBank/DDBJ whole genome shotgun (WGS) entry which is preliminary data.</text>
</comment>
<evidence type="ECO:0000256" key="1">
    <source>
        <dbReference type="SAM" id="MobiDB-lite"/>
    </source>
</evidence>
<proteinExistence type="predicted"/>
<accession>A0A8J5GVV7</accession>
<feature type="transmembrane region" description="Helical" evidence="2">
    <location>
        <begin position="196"/>
        <end position="217"/>
    </location>
</feature>
<feature type="transmembrane region" description="Helical" evidence="2">
    <location>
        <begin position="109"/>
        <end position="135"/>
    </location>
</feature>
<dbReference type="AlphaFoldDB" id="A0A8J5GVV7"/>
<dbReference type="PANTHER" id="PTHR33287:SF3">
    <property type="entry name" value="OS03G0453550 PROTEIN"/>
    <property type="match status" value="1"/>
</dbReference>
<sequence>MDSQSCHVVDIPTDVNSGEESHGKANSGEQALQYHPLSQIAESPGHLLLLKLWQREEDLHGRRAAALEARMDAAKRAVFRLSCLFLAFHGLSFALLFNASVAGASCSGWWLPSSLSLTSSLAVVGAVQAAVRAYWRISRRLQREREDGRALSRCVQELRMKGADFDLSKEPQKSSKRMKSSSVEVKWRPLAWCSRNLVTICLLSVAGILFPAFRFVLCG</sequence>
<evidence type="ECO:0000313" key="4">
    <source>
        <dbReference type="Proteomes" id="UP000734854"/>
    </source>
</evidence>
<evidence type="ECO:0008006" key="5">
    <source>
        <dbReference type="Google" id="ProtNLM"/>
    </source>
</evidence>